<dbReference type="AlphaFoldDB" id="A0A0K1EML8"/>
<gene>
    <name evidence="2" type="ORF">CMC5_063230</name>
</gene>
<dbReference type="PRINTS" id="PR00420">
    <property type="entry name" value="RNGMNOXGNASE"/>
</dbReference>
<name>A0A0K1EML8_CHOCO</name>
<dbReference type="GO" id="GO:0016491">
    <property type="term" value="F:oxidoreductase activity"/>
    <property type="evidence" value="ECO:0007669"/>
    <property type="project" value="UniProtKB-KW"/>
</dbReference>
<dbReference type="KEGG" id="ccro:CMC5_063230"/>
<dbReference type="InterPro" id="IPR050816">
    <property type="entry name" value="Flavin-dep_Halogenase_NPB"/>
</dbReference>
<dbReference type="Proteomes" id="UP000067626">
    <property type="component" value="Chromosome"/>
</dbReference>
<dbReference type="InterPro" id="IPR002938">
    <property type="entry name" value="FAD-bd"/>
</dbReference>
<dbReference type="Gene3D" id="3.50.50.60">
    <property type="entry name" value="FAD/NAD(P)-binding domain"/>
    <property type="match status" value="1"/>
</dbReference>
<protein>
    <submittedName>
        <fullName evidence="2">Oxidoreductase</fullName>
        <ecNumber evidence="2">1.-.-.-</ecNumber>
    </submittedName>
</protein>
<feature type="domain" description="FAD-binding" evidence="1">
    <location>
        <begin position="8"/>
        <end position="330"/>
    </location>
</feature>
<dbReference type="Gene3D" id="3.30.9.100">
    <property type="match status" value="1"/>
</dbReference>
<evidence type="ECO:0000313" key="3">
    <source>
        <dbReference type="Proteomes" id="UP000067626"/>
    </source>
</evidence>
<dbReference type="STRING" id="52.CMC5_063230"/>
<dbReference type="RefSeq" id="WP_050433776.1">
    <property type="nucleotide sequence ID" value="NZ_CP012159.1"/>
</dbReference>
<accession>A0A0K1EML8</accession>
<keyword evidence="3" id="KW-1185">Reference proteome</keyword>
<dbReference type="EC" id="1.-.-.-" evidence="2"/>
<dbReference type="InterPro" id="IPR036188">
    <property type="entry name" value="FAD/NAD-bd_sf"/>
</dbReference>
<dbReference type="PANTHER" id="PTHR43747:SF1">
    <property type="entry name" value="SLR1998 PROTEIN"/>
    <property type="match status" value="1"/>
</dbReference>
<dbReference type="PANTHER" id="PTHR43747">
    <property type="entry name" value="FAD-BINDING PROTEIN"/>
    <property type="match status" value="1"/>
</dbReference>
<organism evidence="2 3">
    <name type="scientific">Chondromyces crocatus</name>
    <dbReference type="NCBI Taxonomy" id="52"/>
    <lineage>
        <taxon>Bacteria</taxon>
        <taxon>Pseudomonadati</taxon>
        <taxon>Myxococcota</taxon>
        <taxon>Polyangia</taxon>
        <taxon>Polyangiales</taxon>
        <taxon>Polyangiaceae</taxon>
        <taxon>Chondromyces</taxon>
    </lineage>
</organism>
<dbReference type="GO" id="GO:0071949">
    <property type="term" value="F:FAD binding"/>
    <property type="evidence" value="ECO:0007669"/>
    <property type="project" value="InterPro"/>
</dbReference>
<dbReference type="EMBL" id="CP012159">
    <property type="protein sequence ID" value="AKT42099.1"/>
    <property type="molecule type" value="Genomic_DNA"/>
</dbReference>
<dbReference type="Pfam" id="PF01494">
    <property type="entry name" value="FAD_binding_3"/>
    <property type="match status" value="1"/>
</dbReference>
<dbReference type="PATRIC" id="fig|52.7.peg.6951"/>
<reference evidence="2 3" key="1">
    <citation type="submission" date="2015-07" db="EMBL/GenBank/DDBJ databases">
        <title>Genome analysis of myxobacterium Chondromyces crocatus Cm c5 reveals a high potential for natural compound synthesis and the genetic basis for the loss of fruiting body formation.</title>
        <authorList>
            <person name="Zaburannyi N."/>
            <person name="Bunk B."/>
            <person name="Maier J."/>
            <person name="Overmann J."/>
            <person name="Mueller R."/>
        </authorList>
    </citation>
    <scope>NUCLEOTIDE SEQUENCE [LARGE SCALE GENOMIC DNA]</scope>
    <source>
        <strain evidence="2 3">Cm c5</strain>
    </source>
</reference>
<evidence type="ECO:0000313" key="2">
    <source>
        <dbReference type="EMBL" id="AKT42099.1"/>
    </source>
</evidence>
<proteinExistence type="predicted"/>
<keyword evidence="2" id="KW-0560">Oxidoreductase</keyword>
<evidence type="ECO:0000259" key="1">
    <source>
        <dbReference type="Pfam" id="PF01494"/>
    </source>
</evidence>
<sequence>MKRHRHHEVVIAGGGPAGAAAAIVLARAGRDVLLVDAAAEGAFRVGEALPPAARPLLRDLGVLERVEADGHLRCHGNVSAWGDVALRGTDFLFGVNGAGWHVDRARFDASLRVAARDVGAEVLGRARIGDVERAPGGGFALRVVEGEEALTLSCDALIDATGRSSAVARRLGASRSQEDALVAFFVRFRSRGEAMWGASTLADRDGRTLIEAERAGWWYSARVPSGERVVAFLTDPDLADRKVLLSEEGFGARVRETRAVQEVLARHGYVMGGRPRGIDAGSARLDRFGGEGWLAVGDAALSFDPLSSQGMMNALYTGLRAGEALLAWRSGDGGGVARYLARLEAIHAAYRENLALFYGQERRWVGGAFWQRRVRMSP</sequence>
<dbReference type="SUPFAM" id="SSF51905">
    <property type="entry name" value="FAD/NAD(P)-binding domain"/>
    <property type="match status" value="1"/>
</dbReference>